<dbReference type="GO" id="GO:0008381">
    <property type="term" value="F:mechanosensitive monoatomic ion channel activity"/>
    <property type="evidence" value="ECO:0007669"/>
    <property type="project" value="UniProtKB-UniRule"/>
</dbReference>
<dbReference type="InterPro" id="IPR036019">
    <property type="entry name" value="MscL_channel"/>
</dbReference>
<feature type="compositionally biased region" description="Low complexity" evidence="11">
    <location>
        <begin position="133"/>
        <end position="147"/>
    </location>
</feature>
<keyword evidence="13" id="KW-1185">Reference proteome</keyword>
<dbReference type="EMBL" id="JADMLG010000007">
    <property type="protein sequence ID" value="MBH0778310.1"/>
    <property type="molecule type" value="Genomic_DNA"/>
</dbReference>
<keyword evidence="3 10" id="KW-0813">Transport</keyword>
<feature type="transmembrane region" description="Helical" evidence="10">
    <location>
        <begin position="38"/>
        <end position="59"/>
    </location>
</feature>
<feature type="region of interest" description="Disordered" evidence="11">
    <location>
        <begin position="133"/>
        <end position="182"/>
    </location>
</feature>
<dbReference type="InterPro" id="IPR019823">
    <property type="entry name" value="Mechanosensitive_channel_CS"/>
</dbReference>
<keyword evidence="9 10" id="KW-0407">Ion channel</keyword>
<keyword evidence="5 10" id="KW-0812">Transmembrane</keyword>
<evidence type="ECO:0000256" key="4">
    <source>
        <dbReference type="ARBA" id="ARBA00022475"/>
    </source>
</evidence>
<dbReference type="NCBIfam" id="TIGR00220">
    <property type="entry name" value="mscL"/>
    <property type="match status" value="1"/>
</dbReference>
<keyword evidence="8 10" id="KW-0472">Membrane</keyword>
<evidence type="ECO:0000313" key="12">
    <source>
        <dbReference type="EMBL" id="MBH0778310.1"/>
    </source>
</evidence>
<evidence type="ECO:0000256" key="1">
    <source>
        <dbReference type="ARBA" id="ARBA00004651"/>
    </source>
</evidence>
<feature type="compositionally biased region" description="Low complexity" evidence="11">
    <location>
        <begin position="156"/>
        <end position="165"/>
    </location>
</feature>
<dbReference type="PROSITE" id="PS01327">
    <property type="entry name" value="MSCL"/>
    <property type="match status" value="1"/>
</dbReference>
<proteinExistence type="inferred from homology"/>
<evidence type="ECO:0000256" key="10">
    <source>
        <dbReference type="HAMAP-Rule" id="MF_00115"/>
    </source>
</evidence>
<evidence type="ECO:0000256" key="6">
    <source>
        <dbReference type="ARBA" id="ARBA00022989"/>
    </source>
</evidence>
<evidence type="ECO:0000256" key="9">
    <source>
        <dbReference type="ARBA" id="ARBA00023303"/>
    </source>
</evidence>
<name>A0A931N1F0_9NOCA</name>
<evidence type="ECO:0000256" key="3">
    <source>
        <dbReference type="ARBA" id="ARBA00022448"/>
    </source>
</evidence>
<comment type="function">
    <text evidence="10">Channel that opens in response to stretch forces in the membrane lipid bilayer. May participate in the regulation of osmotic pressure changes within the cell.</text>
</comment>
<evidence type="ECO:0000313" key="13">
    <source>
        <dbReference type="Proteomes" id="UP000655751"/>
    </source>
</evidence>
<dbReference type="InterPro" id="IPR001185">
    <property type="entry name" value="MS_channel"/>
</dbReference>
<keyword evidence="6 10" id="KW-1133">Transmembrane helix</keyword>
<dbReference type="InterPro" id="IPR037673">
    <property type="entry name" value="MSC/AndL"/>
</dbReference>
<comment type="similarity">
    <text evidence="2 10">Belongs to the MscL family.</text>
</comment>
<evidence type="ECO:0000256" key="8">
    <source>
        <dbReference type="ARBA" id="ARBA00023136"/>
    </source>
</evidence>
<dbReference type="HAMAP" id="MF_00115">
    <property type="entry name" value="MscL"/>
    <property type="match status" value="1"/>
</dbReference>
<dbReference type="Pfam" id="PF01741">
    <property type="entry name" value="MscL"/>
    <property type="match status" value="1"/>
</dbReference>
<accession>A0A931N1F0</accession>
<comment type="caution">
    <text evidence="12">The sequence shown here is derived from an EMBL/GenBank/DDBJ whole genome shotgun (WGS) entry which is preliminary data.</text>
</comment>
<dbReference type="PANTHER" id="PTHR30266">
    <property type="entry name" value="MECHANOSENSITIVE CHANNEL MSCL"/>
    <property type="match status" value="1"/>
</dbReference>
<organism evidence="12 13">
    <name type="scientific">Nocardia bovistercoris</name>
    <dbReference type="NCBI Taxonomy" id="2785916"/>
    <lineage>
        <taxon>Bacteria</taxon>
        <taxon>Bacillati</taxon>
        <taxon>Actinomycetota</taxon>
        <taxon>Actinomycetes</taxon>
        <taxon>Mycobacteriales</taxon>
        <taxon>Nocardiaceae</taxon>
        <taxon>Nocardia</taxon>
    </lineage>
</organism>
<evidence type="ECO:0000256" key="7">
    <source>
        <dbReference type="ARBA" id="ARBA00023065"/>
    </source>
</evidence>
<dbReference type="AlphaFoldDB" id="A0A931N1F0"/>
<keyword evidence="7 10" id="KW-0406">Ion transport</keyword>
<evidence type="ECO:0000256" key="2">
    <source>
        <dbReference type="ARBA" id="ARBA00007254"/>
    </source>
</evidence>
<keyword evidence="4 10" id="KW-1003">Cell membrane</keyword>
<feature type="transmembrane region" description="Helical" evidence="10">
    <location>
        <begin position="71"/>
        <end position="92"/>
    </location>
</feature>
<evidence type="ECO:0000256" key="11">
    <source>
        <dbReference type="SAM" id="MobiDB-lite"/>
    </source>
</evidence>
<feature type="transmembrane region" description="Helical" evidence="10">
    <location>
        <begin position="12"/>
        <end position="31"/>
    </location>
</feature>
<reference evidence="12" key="1">
    <citation type="submission" date="2020-11" db="EMBL/GenBank/DDBJ databases">
        <title>Nocardia NEAU-351.nov., a novel actinomycete isolated from the cow dung.</title>
        <authorList>
            <person name="Zhang X."/>
        </authorList>
    </citation>
    <scope>NUCLEOTIDE SEQUENCE</scope>
    <source>
        <strain evidence="12">NEAU-351</strain>
    </source>
</reference>
<dbReference type="Gene3D" id="1.10.1200.120">
    <property type="entry name" value="Large-conductance mechanosensitive channel, MscL, domain 1"/>
    <property type="match status" value="1"/>
</dbReference>
<dbReference type="PANTHER" id="PTHR30266:SF2">
    <property type="entry name" value="LARGE-CONDUCTANCE MECHANOSENSITIVE CHANNEL"/>
    <property type="match status" value="1"/>
</dbReference>
<gene>
    <name evidence="10 12" type="primary">mscL</name>
    <name evidence="12" type="ORF">IT779_18680</name>
</gene>
<sequence>MFKGFKDFLMRGNVIDLAVAVVMGTAFTAVVTSVTKGIINPLLAVFGTSGELGLGFHLVPSKPATFVEVGPIITALLNFAMIAAVLYFVLLLPMKTLTNRFGTTKAAEPTQTELLIEIRDLLAKQATGQESTATAVAEAEASANSDARGAGSIDTGSDASANADSGRADSRAADEIPVRSRS</sequence>
<protein>
    <recommendedName>
        <fullName evidence="10">Large-conductance mechanosensitive channel</fullName>
    </recommendedName>
</protein>
<feature type="compositionally biased region" description="Basic and acidic residues" evidence="11">
    <location>
        <begin position="166"/>
        <end position="182"/>
    </location>
</feature>
<dbReference type="Proteomes" id="UP000655751">
    <property type="component" value="Unassembled WGS sequence"/>
</dbReference>
<comment type="subunit">
    <text evidence="10">Homopentamer.</text>
</comment>
<evidence type="ECO:0000256" key="5">
    <source>
        <dbReference type="ARBA" id="ARBA00022692"/>
    </source>
</evidence>
<dbReference type="PRINTS" id="PR01264">
    <property type="entry name" value="MECHCHANNEL"/>
</dbReference>
<dbReference type="GO" id="GO:0005886">
    <property type="term" value="C:plasma membrane"/>
    <property type="evidence" value="ECO:0007669"/>
    <property type="project" value="UniProtKB-SubCell"/>
</dbReference>
<dbReference type="SUPFAM" id="SSF81330">
    <property type="entry name" value="Gated mechanosensitive channel"/>
    <property type="match status" value="1"/>
</dbReference>
<comment type="subcellular location">
    <subcellularLocation>
        <location evidence="1 10">Cell membrane</location>
        <topology evidence="1 10">Multi-pass membrane protein</topology>
    </subcellularLocation>
</comment>